<evidence type="ECO:0000313" key="6">
    <source>
        <dbReference type="Proteomes" id="UP000198832"/>
    </source>
</evidence>
<dbReference type="SUPFAM" id="SSF56801">
    <property type="entry name" value="Acetyl-CoA synthetase-like"/>
    <property type="match status" value="1"/>
</dbReference>
<dbReference type="Pfam" id="PF00501">
    <property type="entry name" value="AMP-binding"/>
    <property type="match status" value="1"/>
</dbReference>
<comment type="similarity">
    <text evidence="1">Belongs to the ATP-dependent AMP-binding enzyme family.</text>
</comment>
<dbReference type="AlphaFoldDB" id="A0A1I1LKU0"/>
<dbReference type="Proteomes" id="UP000198832">
    <property type="component" value="Unassembled WGS sequence"/>
</dbReference>
<dbReference type="InterPro" id="IPR042099">
    <property type="entry name" value="ANL_N_sf"/>
</dbReference>
<name>A0A1I1LKU0_9ACTN</name>
<dbReference type="InterPro" id="IPR000873">
    <property type="entry name" value="AMP-dep_synth/lig_dom"/>
</dbReference>
<keyword evidence="6" id="KW-1185">Reference proteome</keyword>
<dbReference type="GO" id="GO:0016405">
    <property type="term" value="F:CoA-ligase activity"/>
    <property type="evidence" value="ECO:0007669"/>
    <property type="project" value="TreeGrafter"/>
</dbReference>
<dbReference type="InterPro" id="IPR020845">
    <property type="entry name" value="AMP-binding_CS"/>
</dbReference>
<protein>
    <submittedName>
        <fullName evidence="5">Long-chain acyl-CoA synthetase</fullName>
    </submittedName>
</protein>
<evidence type="ECO:0000259" key="4">
    <source>
        <dbReference type="Pfam" id="PF13193"/>
    </source>
</evidence>
<reference evidence="5 6" key="1">
    <citation type="submission" date="2016-10" db="EMBL/GenBank/DDBJ databases">
        <authorList>
            <person name="de Groot N.N."/>
        </authorList>
    </citation>
    <scope>NUCLEOTIDE SEQUENCE [LARGE SCALE GENOMIC DNA]</scope>
    <source>
        <strain evidence="5 6">CGMCC 1.7056</strain>
    </source>
</reference>
<evidence type="ECO:0000256" key="2">
    <source>
        <dbReference type="ARBA" id="ARBA00022598"/>
    </source>
</evidence>
<dbReference type="STRING" id="574651.SAMN04487968_110110"/>
<dbReference type="FunFam" id="3.30.300.30:FF:000008">
    <property type="entry name" value="2,3-dihydroxybenzoate-AMP ligase"/>
    <property type="match status" value="1"/>
</dbReference>
<evidence type="ECO:0000259" key="3">
    <source>
        <dbReference type="Pfam" id="PF00501"/>
    </source>
</evidence>
<dbReference type="PANTHER" id="PTHR24096:SF149">
    <property type="entry name" value="AMP-BINDING DOMAIN-CONTAINING PROTEIN-RELATED"/>
    <property type="match status" value="1"/>
</dbReference>
<gene>
    <name evidence="5" type="ORF">SAMN04487968_110110</name>
</gene>
<dbReference type="Gene3D" id="3.30.300.30">
    <property type="match status" value="1"/>
</dbReference>
<evidence type="ECO:0000256" key="1">
    <source>
        <dbReference type="ARBA" id="ARBA00006432"/>
    </source>
</evidence>
<dbReference type="InterPro" id="IPR045851">
    <property type="entry name" value="AMP-bd_C_sf"/>
</dbReference>
<dbReference type="Gene3D" id="3.40.50.12780">
    <property type="entry name" value="N-terminal domain of ligase-like"/>
    <property type="match status" value="1"/>
</dbReference>
<keyword evidence="2" id="KW-0436">Ligase</keyword>
<dbReference type="RefSeq" id="WP_091124955.1">
    <property type="nucleotide sequence ID" value="NZ_FOLB01000010.1"/>
</dbReference>
<dbReference type="OrthoDB" id="9803968at2"/>
<accession>A0A1I1LKU0</accession>
<dbReference type="PANTHER" id="PTHR24096">
    <property type="entry name" value="LONG-CHAIN-FATTY-ACID--COA LIGASE"/>
    <property type="match status" value="1"/>
</dbReference>
<dbReference type="EMBL" id="FOLB01000010">
    <property type="protein sequence ID" value="SFC73649.1"/>
    <property type="molecule type" value="Genomic_DNA"/>
</dbReference>
<dbReference type="InterPro" id="IPR025110">
    <property type="entry name" value="AMP-bd_C"/>
</dbReference>
<proteinExistence type="inferred from homology"/>
<evidence type="ECO:0000313" key="5">
    <source>
        <dbReference type="EMBL" id="SFC73649.1"/>
    </source>
</evidence>
<dbReference type="Pfam" id="PF13193">
    <property type="entry name" value="AMP-binding_C"/>
    <property type="match status" value="1"/>
</dbReference>
<organism evidence="5 6">
    <name type="scientific">Nocardioides terrae</name>
    <dbReference type="NCBI Taxonomy" id="574651"/>
    <lineage>
        <taxon>Bacteria</taxon>
        <taxon>Bacillati</taxon>
        <taxon>Actinomycetota</taxon>
        <taxon>Actinomycetes</taxon>
        <taxon>Propionibacteriales</taxon>
        <taxon>Nocardioidaceae</taxon>
        <taxon>Nocardioides</taxon>
    </lineage>
</organism>
<feature type="domain" description="AMP-binding enzyme C-terminal" evidence="4">
    <location>
        <begin position="428"/>
        <end position="502"/>
    </location>
</feature>
<feature type="domain" description="AMP-dependent synthetase/ligase" evidence="3">
    <location>
        <begin position="22"/>
        <end position="377"/>
    </location>
</feature>
<sequence>MTLTSSVTQAPVGEHNLAVLAEQWLDRVGDYEMLLFEGTGHTSGQILDRARRAAGGLRRMGVEAGDRVVVLTMNTPEVFVSYHALWRAGAVVTPVIFLQTPPELRHILEDSGAVAAVVSPELVPLIGAAAQGLDLQVIVAGEVPDGVDAIPFMQLERAEPLPIEPRGDDDLAALLYTGGTTGRAKGVMLSHHSLWEAGSGLAVVAESMDTSRLLLPLPLSHVYGLNVLVAGLHSKRQQVSVMQRWFDPKGWLELVQEHRIDNSPVVPSMLQMLLDQPYADYDLSSLRTFGSGGAPLLPALREKVEKALGVAILEGYGCTESSSVVTASTPAASKAGSVGKPAPHAEVAILDPTGRPLPVGEEGEICVRGAGVMMGYWNEPELTAKTIVDGWLHTGDVGRLDEDGFLYVVDRVKDLIIRGGFNVYPRDVEDALLAHPAVTAAAVVGKPDEKSGEEVVALVSLRPGASADPEELMEFAKGRLARYKYPREVRIVDAVPVTSVGKTDRKAVRVMVRSLES</sequence>
<dbReference type="PROSITE" id="PS00455">
    <property type="entry name" value="AMP_BINDING"/>
    <property type="match status" value="1"/>
</dbReference>